<feature type="region of interest" description="Disordered" evidence="17">
    <location>
        <begin position="68"/>
        <end position="116"/>
    </location>
</feature>
<protein>
    <recommendedName>
        <fullName evidence="13">ATP-dependent RNA helicase DDX42</fullName>
        <ecNumber evidence="3">3.6.4.13</ecNumber>
    </recommendedName>
    <alternativeName>
        <fullName evidence="14">DEAD box protein 42</fullName>
    </alternativeName>
</protein>
<dbReference type="GO" id="GO:0005634">
    <property type="term" value="C:nucleus"/>
    <property type="evidence" value="ECO:0007669"/>
    <property type="project" value="UniProtKB-SubCell"/>
</dbReference>
<feature type="region of interest" description="Disordered" evidence="17">
    <location>
        <begin position="133"/>
        <end position="158"/>
    </location>
</feature>
<dbReference type="GO" id="GO:0005737">
    <property type="term" value="C:cytoplasm"/>
    <property type="evidence" value="ECO:0007669"/>
    <property type="project" value="UniProtKB-SubCell"/>
</dbReference>
<dbReference type="Pfam" id="PF00271">
    <property type="entry name" value="Helicase_C"/>
    <property type="match status" value="1"/>
</dbReference>
<keyword evidence="10" id="KW-0539">Nucleus</keyword>
<feature type="domain" description="DEAD-box RNA helicase Q" evidence="20">
    <location>
        <begin position="260"/>
        <end position="288"/>
    </location>
</feature>
<keyword evidence="8 16" id="KW-0067">ATP-binding</keyword>
<evidence type="ECO:0000256" key="8">
    <source>
        <dbReference type="ARBA" id="ARBA00022840"/>
    </source>
</evidence>
<dbReference type="GO" id="GO:0010468">
    <property type="term" value="P:regulation of gene expression"/>
    <property type="evidence" value="ECO:0007669"/>
    <property type="project" value="UniProtKB-ARBA"/>
</dbReference>
<evidence type="ECO:0000256" key="5">
    <source>
        <dbReference type="ARBA" id="ARBA00022741"/>
    </source>
</evidence>
<feature type="compositionally biased region" description="Polar residues" evidence="17">
    <location>
        <begin position="35"/>
        <end position="48"/>
    </location>
</feature>
<dbReference type="PROSITE" id="PS51192">
    <property type="entry name" value="HELICASE_ATP_BIND_1"/>
    <property type="match status" value="1"/>
</dbReference>
<evidence type="ECO:0000256" key="1">
    <source>
        <dbReference type="ARBA" id="ARBA00004123"/>
    </source>
</evidence>
<feature type="compositionally biased region" description="Basic and acidic residues" evidence="17">
    <location>
        <begin position="754"/>
        <end position="765"/>
    </location>
</feature>
<evidence type="ECO:0000256" key="14">
    <source>
        <dbReference type="ARBA" id="ARBA00075438"/>
    </source>
</evidence>
<dbReference type="PANTHER" id="PTHR47958">
    <property type="entry name" value="ATP-DEPENDENT RNA HELICASE DBP3"/>
    <property type="match status" value="1"/>
</dbReference>
<comment type="subcellular location">
    <subcellularLocation>
        <location evidence="2">Cytoplasm</location>
    </subcellularLocation>
    <subcellularLocation>
        <location evidence="1">Nucleus</location>
    </subcellularLocation>
</comment>
<evidence type="ECO:0000256" key="10">
    <source>
        <dbReference type="ARBA" id="ARBA00023242"/>
    </source>
</evidence>
<dbReference type="InterPro" id="IPR014014">
    <property type="entry name" value="RNA_helicase_DEAD_Q_motif"/>
</dbReference>
<dbReference type="EC" id="3.6.4.13" evidence="3"/>
<comment type="catalytic activity">
    <reaction evidence="11">
        <text>ATP + H2O = ADP + phosphate + H(+)</text>
        <dbReference type="Rhea" id="RHEA:13065"/>
        <dbReference type="ChEBI" id="CHEBI:15377"/>
        <dbReference type="ChEBI" id="CHEBI:15378"/>
        <dbReference type="ChEBI" id="CHEBI:30616"/>
        <dbReference type="ChEBI" id="CHEBI:43474"/>
        <dbReference type="ChEBI" id="CHEBI:456216"/>
        <dbReference type="EC" id="3.6.4.13"/>
    </reaction>
</comment>
<comment type="similarity">
    <text evidence="12">Belongs to the DEAD box helicase family. DDX42 subfamily.</text>
</comment>
<feature type="region of interest" description="Disordered" evidence="17">
    <location>
        <begin position="173"/>
        <end position="208"/>
    </location>
</feature>
<dbReference type="InterPro" id="IPR014001">
    <property type="entry name" value="Helicase_ATP-bd"/>
</dbReference>
<dbReference type="GO" id="GO:0003724">
    <property type="term" value="F:RNA helicase activity"/>
    <property type="evidence" value="ECO:0007669"/>
    <property type="project" value="UniProtKB-EC"/>
</dbReference>
<dbReference type="CDD" id="cd18787">
    <property type="entry name" value="SF2_C_DEAD"/>
    <property type="match status" value="1"/>
</dbReference>
<keyword evidence="4" id="KW-0963">Cytoplasm</keyword>
<evidence type="ECO:0000256" key="6">
    <source>
        <dbReference type="ARBA" id="ARBA00022801"/>
    </source>
</evidence>
<comment type="caution">
    <text evidence="21">The sequence shown here is derived from an EMBL/GenBank/DDBJ whole genome shotgun (WGS) entry which is preliminary data.</text>
</comment>
<feature type="short sequence motif" description="Q motif" evidence="15">
    <location>
        <begin position="260"/>
        <end position="288"/>
    </location>
</feature>
<proteinExistence type="inferred from homology"/>
<feature type="compositionally biased region" description="Acidic residues" evidence="17">
    <location>
        <begin position="181"/>
        <end position="193"/>
    </location>
</feature>
<dbReference type="Pfam" id="PF00270">
    <property type="entry name" value="DEAD"/>
    <property type="match status" value="1"/>
</dbReference>
<keyword evidence="9" id="KW-0175">Coiled coil</keyword>
<evidence type="ECO:0000256" key="17">
    <source>
        <dbReference type="SAM" id="MobiDB-lite"/>
    </source>
</evidence>
<dbReference type="InterPro" id="IPR027417">
    <property type="entry name" value="P-loop_NTPase"/>
</dbReference>
<keyword evidence="7 16" id="KW-0347">Helicase</keyword>
<gene>
    <name evidence="21" type="ORF">KQX54_008214</name>
</gene>
<dbReference type="FunFam" id="3.40.50.300:FF:000524">
    <property type="entry name" value="ATP-dependent RNA helicase DDX42"/>
    <property type="match status" value="1"/>
</dbReference>
<evidence type="ECO:0000256" key="16">
    <source>
        <dbReference type="RuleBase" id="RU000492"/>
    </source>
</evidence>
<dbReference type="Gene3D" id="3.40.50.300">
    <property type="entry name" value="P-loop containing nucleotide triphosphate hydrolases"/>
    <property type="match status" value="2"/>
</dbReference>
<keyword evidence="5 16" id="KW-0547">Nucleotide-binding</keyword>
<evidence type="ECO:0000256" key="13">
    <source>
        <dbReference type="ARBA" id="ARBA00068282"/>
    </source>
</evidence>
<feature type="compositionally biased region" description="Low complexity" evidence="17">
    <location>
        <begin position="674"/>
        <end position="684"/>
    </location>
</feature>
<dbReference type="SMART" id="SM00487">
    <property type="entry name" value="DEXDc"/>
    <property type="match status" value="1"/>
</dbReference>
<feature type="compositionally biased region" description="Gly residues" evidence="17">
    <location>
        <begin position="1"/>
        <end position="10"/>
    </location>
</feature>
<dbReference type="InterPro" id="IPR011545">
    <property type="entry name" value="DEAD/DEAH_box_helicase_dom"/>
</dbReference>
<evidence type="ECO:0000256" key="15">
    <source>
        <dbReference type="PROSITE-ProRule" id="PRU00552"/>
    </source>
</evidence>
<name>A0AAV7IK73_COTGL</name>
<feature type="domain" description="Helicase ATP-binding" evidence="18">
    <location>
        <begin position="291"/>
        <end position="466"/>
    </location>
</feature>
<dbReference type="InterPro" id="IPR001650">
    <property type="entry name" value="Helicase_C-like"/>
</dbReference>
<evidence type="ECO:0000256" key="4">
    <source>
        <dbReference type="ARBA" id="ARBA00022490"/>
    </source>
</evidence>
<dbReference type="PROSITE" id="PS00039">
    <property type="entry name" value="DEAD_ATP_HELICASE"/>
    <property type="match status" value="1"/>
</dbReference>
<keyword evidence="22" id="KW-1185">Reference proteome</keyword>
<dbReference type="CDD" id="cd17952">
    <property type="entry name" value="DEADc_DDX42"/>
    <property type="match status" value="1"/>
</dbReference>
<feature type="compositionally biased region" description="Pro residues" evidence="17">
    <location>
        <begin position="738"/>
        <end position="749"/>
    </location>
</feature>
<reference evidence="21 22" key="1">
    <citation type="journal article" date="2021" name="J. Hered.">
        <title>A chromosome-level genome assembly of the parasitoid wasp, Cotesia glomerata (Hymenoptera: Braconidae).</title>
        <authorList>
            <person name="Pinto B.J."/>
            <person name="Weis J.J."/>
            <person name="Gamble T."/>
            <person name="Ode P.J."/>
            <person name="Paul R."/>
            <person name="Zaspel J.M."/>
        </authorList>
    </citation>
    <scope>NUCLEOTIDE SEQUENCE [LARGE SCALE GENOMIC DNA]</scope>
    <source>
        <strain evidence="21">CgM1</strain>
    </source>
</reference>
<feature type="compositionally biased region" description="Basic residues" evidence="17">
    <location>
        <begin position="766"/>
        <end position="775"/>
    </location>
</feature>
<feature type="region of interest" description="Disordered" evidence="17">
    <location>
        <begin position="1"/>
        <end position="48"/>
    </location>
</feature>
<keyword evidence="6 16" id="KW-0378">Hydrolase</keyword>
<dbReference type="GO" id="GO:0003676">
    <property type="term" value="F:nucleic acid binding"/>
    <property type="evidence" value="ECO:0007669"/>
    <property type="project" value="InterPro"/>
</dbReference>
<dbReference type="Proteomes" id="UP000826195">
    <property type="component" value="Unassembled WGS sequence"/>
</dbReference>
<evidence type="ECO:0000256" key="11">
    <source>
        <dbReference type="ARBA" id="ARBA00047984"/>
    </source>
</evidence>
<dbReference type="EMBL" id="JAHXZJ010001492">
    <property type="protein sequence ID" value="KAH0552279.1"/>
    <property type="molecule type" value="Genomic_DNA"/>
</dbReference>
<dbReference type="SMART" id="SM00490">
    <property type="entry name" value="HELICc"/>
    <property type="match status" value="1"/>
</dbReference>
<evidence type="ECO:0000313" key="21">
    <source>
        <dbReference type="EMBL" id="KAH0552279.1"/>
    </source>
</evidence>
<organism evidence="21 22">
    <name type="scientific">Cotesia glomerata</name>
    <name type="common">Lepidopteran parasitic wasp</name>
    <name type="synonym">Apanteles glomeratus</name>
    <dbReference type="NCBI Taxonomy" id="32391"/>
    <lineage>
        <taxon>Eukaryota</taxon>
        <taxon>Metazoa</taxon>
        <taxon>Ecdysozoa</taxon>
        <taxon>Arthropoda</taxon>
        <taxon>Hexapoda</taxon>
        <taxon>Insecta</taxon>
        <taxon>Pterygota</taxon>
        <taxon>Neoptera</taxon>
        <taxon>Endopterygota</taxon>
        <taxon>Hymenoptera</taxon>
        <taxon>Apocrita</taxon>
        <taxon>Ichneumonoidea</taxon>
        <taxon>Braconidae</taxon>
        <taxon>Microgastrinae</taxon>
        <taxon>Cotesia</taxon>
    </lineage>
</organism>
<feature type="region of interest" description="Disordered" evidence="17">
    <location>
        <begin position="656"/>
        <end position="688"/>
    </location>
</feature>
<feature type="region of interest" description="Disordered" evidence="17">
    <location>
        <begin position="722"/>
        <end position="775"/>
    </location>
</feature>
<accession>A0AAV7IK73</accession>
<dbReference type="PROSITE" id="PS51195">
    <property type="entry name" value="Q_MOTIF"/>
    <property type="match status" value="1"/>
</dbReference>
<feature type="compositionally biased region" description="Basic and acidic residues" evidence="17">
    <location>
        <begin position="142"/>
        <end position="156"/>
    </location>
</feature>
<feature type="domain" description="Helicase C-terminal" evidence="19">
    <location>
        <begin position="496"/>
        <end position="640"/>
    </location>
</feature>
<evidence type="ECO:0000256" key="2">
    <source>
        <dbReference type="ARBA" id="ARBA00004496"/>
    </source>
</evidence>
<sequence length="775" mass="86042">MSYQRGGGNKPRGFGFTSFQMGSKRSGVNIPPPASINTSSSLSKQGYHTMNSITENALSACWGMPKKRTKTEDEYFEDDDETPTSTLEYIPAPGSPTYELMNQKSKKNDSDSEEDPLDAFMAGIDAEVQRNNKAALASTAEDSEKQDKSYKGVRQDIDEEDNEESYYRYMEENPTAGLQQEESDTEIEYDEDGNPLAPPRKKEIDPLPPIDHSEIEYELFEKNFYNVHEDIACLTKSQVDELRKTLGIRVSGAAAPKPVASFGHFGFDDALIKAIRKNEYTQPTPIQAQAIPTALSGRDLIGIAKTGSGKTAAFIWPMLVHIMDQRELKEGDGPIGLILAPTRELSQQIFHEAKKFGKIYNIQVCCCYGGGSKWEQSQALANGAEIVVATPGRMIDLVKMKATSLSRVTFLVLDEADRMFDMGFEPQVRSICNHIRPDRQTLMFSATFKKRIEKLARDVLTDPVKIVHGDVGEANTDVTQHVIVFNNNPTGKWTWLLQNIVEFLSAGSLLIFVTKKLNAEELSNNLKLKEYEVMLLHGDMDQIERNKVITAFKKKEVSILVATDVAARGLDIPHIRTVVNYDIARDIDTHTHRIGRTGRAGEKGTAYTLVSEKDKEFAGHLVRNLEGADQEVPKSLMDLAMQSSWFRKSRFKGGKGKSLNVGGAGLGFRGRPTSSNQSGGSSSSAPKDISEVVKKLERHGPCSDRLSAMKAAFKSQYNTQFRASSDHTWEQTIQPPSVVMPPPPPPPGPGSGSEESKNQTSEKSDRKRVRKSRWE</sequence>
<evidence type="ECO:0000256" key="9">
    <source>
        <dbReference type="ARBA" id="ARBA00023054"/>
    </source>
</evidence>
<evidence type="ECO:0000259" key="19">
    <source>
        <dbReference type="PROSITE" id="PS51194"/>
    </source>
</evidence>
<evidence type="ECO:0000256" key="3">
    <source>
        <dbReference type="ARBA" id="ARBA00012552"/>
    </source>
</evidence>
<dbReference type="GO" id="GO:0005524">
    <property type="term" value="F:ATP binding"/>
    <property type="evidence" value="ECO:0007669"/>
    <property type="project" value="UniProtKB-KW"/>
</dbReference>
<evidence type="ECO:0000256" key="12">
    <source>
        <dbReference type="ARBA" id="ARBA00061633"/>
    </source>
</evidence>
<evidence type="ECO:0000259" key="18">
    <source>
        <dbReference type="PROSITE" id="PS51192"/>
    </source>
</evidence>
<dbReference type="FunFam" id="3.40.50.300:FF:000079">
    <property type="entry name" value="probable ATP-dependent RNA helicase DDX17"/>
    <property type="match status" value="1"/>
</dbReference>
<dbReference type="GO" id="GO:0016787">
    <property type="term" value="F:hydrolase activity"/>
    <property type="evidence" value="ECO:0007669"/>
    <property type="project" value="UniProtKB-KW"/>
</dbReference>
<evidence type="ECO:0000313" key="22">
    <source>
        <dbReference type="Proteomes" id="UP000826195"/>
    </source>
</evidence>
<evidence type="ECO:0000259" key="20">
    <source>
        <dbReference type="PROSITE" id="PS51195"/>
    </source>
</evidence>
<dbReference type="PROSITE" id="PS51194">
    <property type="entry name" value="HELICASE_CTER"/>
    <property type="match status" value="1"/>
</dbReference>
<dbReference type="InterPro" id="IPR000629">
    <property type="entry name" value="RNA-helicase_DEAD-box_CS"/>
</dbReference>
<dbReference type="SUPFAM" id="SSF52540">
    <property type="entry name" value="P-loop containing nucleoside triphosphate hydrolases"/>
    <property type="match status" value="2"/>
</dbReference>
<evidence type="ECO:0000256" key="7">
    <source>
        <dbReference type="ARBA" id="ARBA00022806"/>
    </source>
</evidence>
<dbReference type="AlphaFoldDB" id="A0AAV7IK73"/>